<feature type="non-terminal residue" evidence="9">
    <location>
        <position position="1"/>
    </location>
</feature>
<feature type="transmembrane region" description="Helical" evidence="8">
    <location>
        <begin position="186"/>
        <end position="207"/>
    </location>
</feature>
<feature type="transmembrane region" description="Helical" evidence="8">
    <location>
        <begin position="468"/>
        <end position="490"/>
    </location>
</feature>
<accession>A0A6J4RVK3</accession>
<dbReference type="Pfam" id="PF03023">
    <property type="entry name" value="MurJ"/>
    <property type="match status" value="1"/>
</dbReference>
<reference evidence="9" key="1">
    <citation type="submission" date="2020-02" db="EMBL/GenBank/DDBJ databases">
        <authorList>
            <person name="Meier V. D."/>
        </authorList>
    </citation>
    <scope>NUCLEOTIDE SEQUENCE</scope>
    <source>
        <strain evidence="9">AVDCRST_MAG45</strain>
    </source>
</reference>
<keyword evidence="4" id="KW-0133">Cell shape</keyword>
<keyword evidence="5" id="KW-0573">Peptidoglycan synthesis</keyword>
<organism evidence="9">
    <name type="scientific">uncultured Solirubrobacterales bacterium</name>
    <dbReference type="NCBI Taxonomy" id="768556"/>
    <lineage>
        <taxon>Bacteria</taxon>
        <taxon>Bacillati</taxon>
        <taxon>Actinomycetota</taxon>
        <taxon>Thermoleophilia</taxon>
        <taxon>Solirubrobacterales</taxon>
        <taxon>environmental samples</taxon>
    </lineage>
</organism>
<feature type="transmembrane region" description="Helical" evidence="8">
    <location>
        <begin position="158"/>
        <end position="179"/>
    </location>
</feature>
<evidence type="ECO:0000256" key="3">
    <source>
        <dbReference type="ARBA" id="ARBA00022692"/>
    </source>
</evidence>
<feature type="transmembrane region" description="Helical" evidence="8">
    <location>
        <begin position="337"/>
        <end position="356"/>
    </location>
</feature>
<evidence type="ECO:0000256" key="2">
    <source>
        <dbReference type="ARBA" id="ARBA00022475"/>
    </source>
</evidence>
<evidence type="ECO:0000256" key="4">
    <source>
        <dbReference type="ARBA" id="ARBA00022960"/>
    </source>
</evidence>
<keyword evidence="7 8" id="KW-0472">Membrane</keyword>
<dbReference type="NCBIfam" id="TIGR01695">
    <property type="entry name" value="murJ_mviN"/>
    <property type="match status" value="1"/>
</dbReference>
<dbReference type="PANTHER" id="PTHR47019:SF1">
    <property type="entry name" value="LIPID II FLIPPASE MURJ"/>
    <property type="match status" value="1"/>
</dbReference>
<dbReference type="HAMAP" id="MF_02078">
    <property type="entry name" value="MurJ_MviN"/>
    <property type="match status" value="1"/>
</dbReference>
<evidence type="ECO:0000256" key="6">
    <source>
        <dbReference type="ARBA" id="ARBA00022989"/>
    </source>
</evidence>
<proteinExistence type="inferred from homology"/>
<protein>
    <submittedName>
        <fullName evidence="9">Proposed peptidoglycan lipid II flippase MurJ</fullName>
    </submittedName>
</protein>
<sequence>GEAGAPTTAEPAEAAAAPAPEAAAARGRRLALSTAFFSLATGVSRVAGLAREIIVAGFFGVSGAMSAFTIAFQVPNLVRALFADAALQGAFVPIFTELLEKGDRREAFRVASGVFFLLTVVLGAITAAFVLAAPVLVPLFAPGFDPALEALTVSLSRLMFPIVALLAISGLVVGMLNSFDHFSVPALAPIAWNLVIIGALVGLTPVLAEGDEIYAYAIGVLAGTVVQLVLPMPWLRGRGGRLTLTLGWRNPHVRRVLKLMLPVTIALGLINFSLLINSFFGTLVSAEAPAAIDKAFRIYMLPQGLFSVAVATILFPTLSRLAARGAFDDLRATMANGVRGISMLLIPSAALVAVLSEPITRLIYQRGAFGAEATDLVAVALFWWAFSLPFQGVSLLFSRTFFSLQRPWLTTALAAGNLVLNAVVALVLYAPLGVAGIVIGTVAATVAMTVAQAVLLRPTLKGIDGFRTLSAVARIVASAVALGAVAYAVWAPLDASLGRSLLGQIGSLSAGFAAGLAVYAVGVWILRVPEARQVGRLVRARLAR</sequence>
<dbReference type="CDD" id="cd13123">
    <property type="entry name" value="MATE_MurJ_like"/>
    <property type="match status" value="1"/>
</dbReference>
<feature type="transmembrane region" description="Helical" evidence="8">
    <location>
        <begin position="111"/>
        <end position="138"/>
    </location>
</feature>
<keyword evidence="3 8" id="KW-0812">Transmembrane</keyword>
<evidence type="ECO:0000256" key="1">
    <source>
        <dbReference type="ARBA" id="ARBA00004651"/>
    </source>
</evidence>
<dbReference type="GO" id="GO:0008360">
    <property type="term" value="P:regulation of cell shape"/>
    <property type="evidence" value="ECO:0007669"/>
    <property type="project" value="UniProtKB-KW"/>
</dbReference>
<dbReference type="GO" id="GO:0015648">
    <property type="term" value="F:lipid-linked peptidoglycan transporter activity"/>
    <property type="evidence" value="ECO:0007669"/>
    <property type="project" value="TreeGrafter"/>
</dbReference>
<dbReference type="PRINTS" id="PR01806">
    <property type="entry name" value="VIRFACTRMVIN"/>
</dbReference>
<dbReference type="PANTHER" id="PTHR47019">
    <property type="entry name" value="LIPID II FLIPPASE MURJ"/>
    <property type="match status" value="1"/>
</dbReference>
<feature type="transmembrane region" description="Helical" evidence="8">
    <location>
        <begin position="435"/>
        <end position="456"/>
    </location>
</feature>
<feature type="transmembrane region" description="Helical" evidence="8">
    <location>
        <begin position="53"/>
        <end position="74"/>
    </location>
</feature>
<feature type="transmembrane region" description="Helical" evidence="8">
    <location>
        <begin position="502"/>
        <end position="526"/>
    </location>
</feature>
<feature type="transmembrane region" description="Helical" evidence="8">
    <location>
        <begin position="296"/>
        <end position="316"/>
    </location>
</feature>
<comment type="subcellular location">
    <subcellularLocation>
        <location evidence="1">Cell membrane</location>
        <topology evidence="1">Multi-pass membrane protein</topology>
    </subcellularLocation>
</comment>
<evidence type="ECO:0000256" key="7">
    <source>
        <dbReference type="ARBA" id="ARBA00023136"/>
    </source>
</evidence>
<gene>
    <name evidence="9" type="ORF">AVDCRST_MAG45-267</name>
</gene>
<evidence type="ECO:0000256" key="5">
    <source>
        <dbReference type="ARBA" id="ARBA00022984"/>
    </source>
</evidence>
<keyword evidence="2" id="KW-1003">Cell membrane</keyword>
<feature type="transmembrane region" description="Helical" evidence="8">
    <location>
        <begin position="376"/>
        <end position="397"/>
    </location>
</feature>
<evidence type="ECO:0000313" key="9">
    <source>
        <dbReference type="EMBL" id="CAA9482794.1"/>
    </source>
</evidence>
<keyword evidence="6 8" id="KW-1133">Transmembrane helix</keyword>
<feature type="transmembrane region" description="Helical" evidence="8">
    <location>
        <begin position="256"/>
        <end position="276"/>
    </location>
</feature>
<dbReference type="EMBL" id="CADCVU010000023">
    <property type="protein sequence ID" value="CAA9482794.1"/>
    <property type="molecule type" value="Genomic_DNA"/>
</dbReference>
<dbReference type="GO" id="GO:0034204">
    <property type="term" value="P:lipid translocation"/>
    <property type="evidence" value="ECO:0007669"/>
    <property type="project" value="TreeGrafter"/>
</dbReference>
<dbReference type="GO" id="GO:0009252">
    <property type="term" value="P:peptidoglycan biosynthetic process"/>
    <property type="evidence" value="ECO:0007669"/>
    <property type="project" value="UniProtKB-KW"/>
</dbReference>
<dbReference type="InterPro" id="IPR004268">
    <property type="entry name" value="MurJ"/>
</dbReference>
<feature type="transmembrane region" description="Helical" evidence="8">
    <location>
        <begin position="213"/>
        <end position="235"/>
    </location>
</feature>
<dbReference type="AlphaFoldDB" id="A0A6J4RVK3"/>
<feature type="transmembrane region" description="Helical" evidence="8">
    <location>
        <begin position="409"/>
        <end position="429"/>
    </location>
</feature>
<evidence type="ECO:0000256" key="8">
    <source>
        <dbReference type="SAM" id="Phobius"/>
    </source>
</evidence>
<dbReference type="InterPro" id="IPR051050">
    <property type="entry name" value="Lipid_II_flippase_MurJ/MviN"/>
</dbReference>
<dbReference type="PIRSF" id="PIRSF002869">
    <property type="entry name" value="MviN"/>
    <property type="match status" value="1"/>
</dbReference>
<dbReference type="GO" id="GO:0005886">
    <property type="term" value="C:plasma membrane"/>
    <property type="evidence" value="ECO:0007669"/>
    <property type="project" value="UniProtKB-SubCell"/>
</dbReference>
<name>A0A6J4RVK3_9ACTN</name>